<dbReference type="SUPFAM" id="SSF102405">
    <property type="entry name" value="MCP/YpsA-like"/>
    <property type="match status" value="1"/>
</dbReference>
<dbReference type="InterPro" id="IPR057666">
    <property type="entry name" value="DrpA_SLOG"/>
</dbReference>
<dbReference type="STRING" id="260086.SAMN05216207_1002171"/>
<dbReference type="InterPro" id="IPR003488">
    <property type="entry name" value="DprA"/>
</dbReference>
<comment type="similarity">
    <text evidence="1">Belongs to the DprA/Smf family.</text>
</comment>
<dbReference type="Pfam" id="PF02481">
    <property type="entry name" value="DNA_processg_A"/>
    <property type="match status" value="1"/>
</dbReference>
<evidence type="ECO:0000259" key="3">
    <source>
        <dbReference type="Pfam" id="PF02481"/>
    </source>
</evidence>
<evidence type="ECO:0000256" key="1">
    <source>
        <dbReference type="ARBA" id="ARBA00006525"/>
    </source>
</evidence>
<dbReference type="GO" id="GO:0009294">
    <property type="term" value="P:DNA-mediated transformation"/>
    <property type="evidence" value="ECO:0007669"/>
    <property type="project" value="InterPro"/>
</dbReference>
<accession>A0A1I4T961</accession>
<dbReference type="PANTHER" id="PTHR43022">
    <property type="entry name" value="PROTEIN SMF"/>
    <property type="match status" value="1"/>
</dbReference>
<dbReference type="RefSeq" id="WP_093337027.1">
    <property type="nucleotide sequence ID" value="NZ_FOUY01000002.1"/>
</dbReference>
<sequence>MNRQPVPQGDATGPDRTGARTPAPVPSAVAAPTPTPVPVPEEVLRARAYLLRSVEPPNRRLIGLIEEYGPVEAADRLRRGAVSDELLRAATARRGTDRSAADLDAARAVGARLLVPEDPQWPDWPFSAFALATRADLAPPVALWARGPADLSALAERSVTIVGSRAATRYGLHTTADFASALARRGVTVFSGAAFGIDAAAHRGALAVGAATVAVLACGPDRFYPVAHTGLIERIAATGLVLSEYPPGTVPGRLRFLVRNRLLAALGAGCLVVEAGARSGSRRTATDSLALGRPLMAVPGPVTSALSVGCHELVRAGQAQLVGRPEDVLETVGRLGLDLALPPAGERRPTDGLTPAALAVHDALPARAAWSPGRISEVAGVAADDVRAALTELEERGLAEYHQGLWQRPARRGGP</sequence>
<dbReference type="NCBIfam" id="TIGR00732">
    <property type="entry name" value="dprA"/>
    <property type="match status" value="1"/>
</dbReference>
<organism evidence="4 5">
    <name type="scientific">Pseudonocardia ammonioxydans</name>
    <dbReference type="NCBI Taxonomy" id="260086"/>
    <lineage>
        <taxon>Bacteria</taxon>
        <taxon>Bacillati</taxon>
        <taxon>Actinomycetota</taxon>
        <taxon>Actinomycetes</taxon>
        <taxon>Pseudonocardiales</taxon>
        <taxon>Pseudonocardiaceae</taxon>
        <taxon>Pseudonocardia</taxon>
    </lineage>
</organism>
<reference evidence="4 5" key="1">
    <citation type="submission" date="2016-10" db="EMBL/GenBank/DDBJ databases">
        <authorList>
            <person name="de Groot N.N."/>
        </authorList>
    </citation>
    <scope>NUCLEOTIDE SEQUENCE [LARGE SCALE GENOMIC DNA]</scope>
    <source>
        <strain evidence="4 5">CGMCC 4.1877</strain>
    </source>
</reference>
<gene>
    <name evidence="4" type="ORF">SAMN05216207_1002171</name>
</gene>
<evidence type="ECO:0000256" key="2">
    <source>
        <dbReference type="SAM" id="MobiDB-lite"/>
    </source>
</evidence>
<proteinExistence type="inferred from homology"/>
<evidence type="ECO:0000313" key="5">
    <source>
        <dbReference type="Proteomes" id="UP000199614"/>
    </source>
</evidence>
<protein>
    <submittedName>
        <fullName evidence="4">DNA processing protein</fullName>
    </submittedName>
</protein>
<dbReference type="PANTHER" id="PTHR43022:SF1">
    <property type="entry name" value="PROTEIN SMF"/>
    <property type="match status" value="1"/>
</dbReference>
<dbReference type="Proteomes" id="UP000199614">
    <property type="component" value="Unassembled WGS sequence"/>
</dbReference>
<dbReference type="EMBL" id="FOUY01000002">
    <property type="protein sequence ID" value="SFM73097.1"/>
    <property type="molecule type" value="Genomic_DNA"/>
</dbReference>
<feature type="domain" description="Smf/DprA SLOG" evidence="3">
    <location>
        <begin position="114"/>
        <end position="332"/>
    </location>
</feature>
<feature type="region of interest" description="Disordered" evidence="2">
    <location>
        <begin position="1"/>
        <end position="36"/>
    </location>
</feature>
<name>A0A1I4T961_PSUAM</name>
<dbReference type="Gene3D" id="3.40.50.450">
    <property type="match status" value="1"/>
</dbReference>
<evidence type="ECO:0000313" key="4">
    <source>
        <dbReference type="EMBL" id="SFM73097.1"/>
    </source>
</evidence>
<dbReference type="OrthoDB" id="9785707at2"/>
<keyword evidence="5" id="KW-1185">Reference proteome</keyword>
<dbReference type="AlphaFoldDB" id="A0A1I4T961"/>